<evidence type="ECO:0000313" key="3">
    <source>
        <dbReference type="EMBL" id="AET65667.1"/>
    </source>
</evidence>
<dbReference type="PANTHER" id="PTHR11178">
    <property type="entry name" value="IRON-SULFUR CLUSTER SCAFFOLD PROTEIN NFU-RELATED"/>
    <property type="match status" value="1"/>
</dbReference>
<dbReference type="InterPro" id="IPR034904">
    <property type="entry name" value="FSCA_dom_sf"/>
</dbReference>
<dbReference type="GO" id="GO:0016226">
    <property type="term" value="P:iron-sulfur cluster assembly"/>
    <property type="evidence" value="ECO:0007669"/>
    <property type="project" value="InterPro"/>
</dbReference>
<dbReference type="HOGENOM" id="CLU_060555_4_2_2"/>
<evidence type="ECO:0000259" key="2">
    <source>
        <dbReference type="Pfam" id="PF01106"/>
    </source>
</evidence>
<evidence type="ECO:0000256" key="1">
    <source>
        <dbReference type="ARBA" id="ARBA00006420"/>
    </source>
</evidence>
<keyword evidence="4" id="KW-1185">Reference proteome</keyword>
<dbReference type="EMBL" id="CP003117">
    <property type="protein sequence ID" value="AET65667.1"/>
    <property type="molecule type" value="Genomic_DNA"/>
</dbReference>
<dbReference type="Gene3D" id="3.30.300.130">
    <property type="entry name" value="Fe-S cluster assembly (FSCA)"/>
    <property type="match status" value="1"/>
</dbReference>
<proteinExistence type="inferred from homology"/>
<name>G7WQN3_METH6</name>
<sequence>MEKLRREVESVLEVIRNALRMEGGDIELVDVAEDGVVSVKLTGSCAGCPFSQMTLKNFVERELKKNVDGIKEVVAV</sequence>
<dbReference type="KEGG" id="mhi:Mhar_2316"/>
<dbReference type="AlphaFoldDB" id="G7WQN3"/>
<feature type="domain" description="NIF system FeS cluster assembly NifU C-terminal" evidence="2">
    <location>
        <begin position="8"/>
        <end position="74"/>
    </location>
</feature>
<dbReference type="STRING" id="1110509.Mhar_2316"/>
<evidence type="ECO:0000313" key="4">
    <source>
        <dbReference type="Proteomes" id="UP000005877"/>
    </source>
</evidence>
<dbReference type="PANTHER" id="PTHR11178:SF25">
    <property type="entry name" value="NIFU-LIKE PROTEIN 3, CHLOROPLASTIC"/>
    <property type="match status" value="1"/>
</dbReference>
<accession>G7WQN3</accession>
<dbReference type="SUPFAM" id="SSF117916">
    <property type="entry name" value="Fe-S cluster assembly (FSCA) domain-like"/>
    <property type="match status" value="1"/>
</dbReference>
<dbReference type="RefSeq" id="WP_014587843.1">
    <property type="nucleotide sequence ID" value="NC_017527.1"/>
</dbReference>
<dbReference type="Pfam" id="PF01106">
    <property type="entry name" value="NifU"/>
    <property type="match status" value="1"/>
</dbReference>
<dbReference type="GO" id="GO:0005506">
    <property type="term" value="F:iron ion binding"/>
    <property type="evidence" value="ECO:0007669"/>
    <property type="project" value="InterPro"/>
</dbReference>
<dbReference type="PATRIC" id="fig|1110509.7.peg.2563"/>
<gene>
    <name evidence="3" type="ordered locus">Mhar_2316</name>
</gene>
<dbReference type="InterPro" id="IPR001075">
    <property type="entry name" value="NIF_FeS_clus_asmbl_NifU_C"/>
</dbReference>
<comment type="similarity">
    <text evidence="1">Belongs to the NifU family.</text>
</comment>
<dbReference type="GeneID" id="12511495"/>
<reference evidence="3 4" key="1">
    <citation type="journal article" date="2012" name="PLoS ONE">
        <title>The genome characteristics and predicted function of methyl-group oxidation pathway in the obligate aceticlastic methanogens, Methanosaeta spp.</title>
        <authorList>
            <person name="Zhu J."/>
            <person name="Zheng H."/>
            <person name="Ai G."/>
            <person name="Zhang G."/>
            <person name="Liu D."/>
            <person name="Liu X."/>
            <person name="Dong X."/>
        </authorList>
    </citation>
    <scope>NUCLEOTIDE SEQUENCE [LARGE SCALE GENOMIC DNA]</scope>
    <source>
        <strain evidence="3 4">6Ac</strain>
    </source>
</reference>
<dbReference type="Proteomes" id="UP000005877">
    <property type="component" value="Chromosome"/>
</dbReference>
<organism evidence="3 4">
    <name type="scientific">Methanothrix harundinacea (strain 6Ac)</name>
    <name type="common">Methanosaeta harundinacea</name>
    <dbReference type="NCBI Taxonomy" id="1110509"/>
    <lineage>
        <taxon>Archaea</taxon>
        <taxon>Methanobacteriati</taxon>
        <taxon>Methanobacteriota</taxon>
        <taxon>Stenosarchaea group</taxon>
        <taxon>Methanomicrobia</taxon>
        <taxon>Methanotrichales</taxon>
        <taxon>Methanotrichaceae</taxon>
        <taxon>Methanothrix</taxon>
    </lineage>
</organism>
<dbReference type="GO" id="GO:0051536">
    <property type="term" value="F:iron-sulfur cluster binding"/>
    <property type="evidence" value="ECO:0007669"/>
    <property type="project" value="InterPro"/>
</dbReference>
<protein>
    <submittedName>
        <fullName evidence="3">Nitrogen-fixing NifU domain protein</fullName>
    </submittedName>
</protein>